<dbReference type="AlphaFoldDB" id="A0A4Y7L4T0"/>
<protein>
    <submittedName>
        <fullName evidence="1">Uncharacterized protein</fullName>
    </submittedName>
</protein>
<keyword evidence="2" id="KW-1185">Reference proteome</keyword>
<dbReference type="Proteomes" id="UP000316621">
    <property type="component" value="Chromosome 9"/>
</dbReference>
<gene>
    <name evidence="1" type="ORF">C5167_003485</name>
</gene>
<organism evidence="1 2">
    <name type="scientific">Papaver somniferum</name>
    <name type="common">Opium poppy</name>
    <dbReference type="NCBI Taxonomy" id="3469"/>
    <lineage>
        <taxon>Eukaryota</taxon>
        <taxon>Viridiplantae</taxon>
        <taxon>Streptophyta</taxon>
        <taxon>Embryophyta</taxon>
        <taxon>Tracheophyta</taxon>
        <taxon>Spermatophyta</taxon>
        <taxon>Magnoliopsida</taxon>
        <taxon>Ranunculales</taxon>
        <taxon>Papaveraceae</taxon>
        <taxon>Papaveroideae</taxon>
        <taxon>Papaver</taxon>
    </lineage>
</organism>
<dbReference type="Gramene" id="RZC79269">
    <property type="protein sequence ID" value="RZC79269"/>
    <property type="gene ID" value="C5167_003485"/>
</dbReference>
<evidence type="ECO:0000313" key="2">
    <source>
        <dbReference type="Proteomes" id="UP000316621"/>
    </source>
</evidence>
<dbReference type="EMBL" id="CM010723">
    <property type="protein sequence ID" value="RZC79269.1"/>
    <property type="molecule type" value="Genomic_DNA"/>
</dbReference>
<name>A0A4Y7L4T0_PAPSO</name>
<sequence>MYSSLVVFGRKNKEQNVATAAKKVFPVQDREWSVGLKLEFKSLVRIKDMESKFIVAMGLGHLPGDKKQLELQCLGWFRVKFSKKVTSWSSTRLHHSLASYES</sequence>
<accession>A0A4Y7L4T0</accession>
<reference evidence="1 2" key="1">
    <citation type="journal article" date="2018" name="Science">
        <title>The opium poppy genome and morphinan production.</title>
        <authorList>
            <person name="Guo L."/>
            <person name="Winzer T."/>
            <person name="Yang X."/>
            <person name="Li Y."/>
            <person name="Ning Z."/>
            <person name="He Z."/>
            <person name="Teodor R."/>
            <person name="Lu Y."/>
            <person name="Bowser T.A."/>
            <person name="Graham I.A."/>
            <person name="Ye K."/>
        </authorList>
    </citation>
    <scope>NUCLEOTIDE SEQUENCE [LARGE SCALE GENOMIC DNA]</scope>
    <source>
        <strain evidence="2">cv. HN1</strain>
        <tissue evidence="1">Leaves</tissue>
    </source>
</reference>
<evidence type="ECO:0000313" key="1">
    <source>
        <dbReference type="EMBL" id="RZC79269.1"/>
    </source>
</evidence>
<proteinExistence type="predicted"/>